<dbReference type="RefSeq" id="WP_192507068.1">
    <property type="nucleotide sequence ID" value="NZ_AQGV01000012.1"/>
</dbReference>
<dbReference type="EMBL" id="AQGV01000012">
    <property type="protein sequence ID" value="MBE0367671.1"/>
    <property type="molecule type" value="Genomic_DNA"/>
</dbReference>
<name>A0ABR9E9M3_9GAMM</name>
<evidence type="ECO:0000313" key="2">
    <source>
        <dbReference type="Proteomes" id="UP000615755"/>
    </source>
</evidence>
<reference evidence="1 2" key="1">
    <citation type="submission" date="2015-03" db="EMBL/GenBank/DDBJ databases">
        <title>Genome sequence of Pseudoalteromonas aurantia.</title>
        <authorList>
            <person name="Xie B.-B."/>
            <person name="Rong J.-C."/>
            <person name="Qin Q.-L."/>
            <person name="Zhang Y.-Z."/>
        </authorList>
    </citation>
    <scope>NUCLEOTIDE SEQUENCE [LARGE SCALE GENOMIC DNA]</scope>
    <source>
        <strain evidence="1 2">208</strain>
    </source>
</reference>
<dbReference type="Pfam" id="PF05954">
    <property type="entry name" value="Phage_GPD"/>
    <property type="match status" value="1"/>
</dbReference>
<sequence length="336" mass="36665">MNLQPQFSIKANGNEVAERLRDRMVEVRVSLKTGLQSDACYVRFDNLGTAPIQNPKPTDIVEIAMGYKNGAADKAAKLIPLGSFEVGEYSVSGPIRSLELFGNKVLWQTGLKAPKQKSWPADPNTPQKLGDLVSDIASEHGLDPKVGAQFSTIELPHIEQSESDLQLLSKLAEQYDAILKIAQDKLIFMGRGTGKSLSGKPLKEVDIDVSQILSWHFTEDAYRAVGEVKAYFYDMNEAMRKPVTAGSGQPAIVLPYVYANKAYATQAAMAKHGRLNRAAKSIRAKVIGAPAIGAGAVVNILNTDTLADGKWYVSEVDHIINSEGFASYLLCEQVRR</sequence>
<protein>
    <recommendedName>
        <fullName evidence="3">Phage tail protein</fullName>
    </recommendedName>
</protein>
<accession>A0ABR9E9M3</accession>
<gene>
    <name evidence="1" type="ORF">PAUR_a1083</name>
</gene>
<evidence type="ECO:0000313" key="1">
    <source>
        <dbReference type="EMBL" id="MBE0367671.1"/>
    </source>
</evidence>
<evidence type="ECO:0008006" key="3">
    <source>
        <dbReference type="Google" id="ProtNLM"/>
    </source>
</evidence>
<comment type="caution">
    <text evidence="1">The sequence shown here is derived from an EMBL/GenBank/DDBJ whole genome shotgun (WGS) entry which is preliminary data.</text>
</comment>
<dbReference type="SUPFAM" id="SSF69279">
    <property type="entry name" value="Phage tail proteins"/>
    <property type="match status" value="1"/>
</dbReference>
<keyword evidence="2" id="KW-1185">Reference proteome</keyword>
<organism evidence="1 2">
    <name type="scientific">Pseudoalteromonas aurantia 208</name>
    <dbReference type="NCBI Taxonomy" id="1314867"/>
    <lineage>
        <taxon>Bacteria</taxon>
        <taxon>Pseudomonadati</taxon>
        <taxon>Pseudomonadota</taxon>
        <taxon>Gammaproteobacteria</taxon>
        <taxon>Alteromonadales</taxon>
        <taxon>Pseudoalteromonadaceae</taxon>
        <taxon>Pseudoalteromonas</taxon>
    </lineage>
</organism>
<proteinExistence type="predicted"/>
<dbReference type="Proteomes" id="UP000615755">
    <property type="component" value="Unassembled WGS sequence"/>
</dbReference>